<dbReference type="EMBL" id="LNYT01000020">
    <property type="protein sequence ID" value="KTD47288.1"/>
    <property type="molecule type" value="Genomic_DNA"/>
</dbReference>
<keyword evidence="2" id="KW-1185">Reference proteome</keyword>
<gene>
    <name evidence="1" type="primary">ubiG_2</name>
    <name evidence="1" type="ORF">Lrub_2210</name>
</gene>
<dbReference type="SUPFAM" id="SSF53335">
    <property type="entry name" value="S-adenosyl-L-methionine-dependent methyltransferases"/>
    <property type="match status" value="1"/>
</dbReference>
<proteinExistence type="predicted"/>
<dbReference type="CDD" id="cd02440">
    <property type="entry name" value="AdoMet_MTases"/>
    <property type="match status" value="1"/>
</dbReference>
<dbReference type="InterPro" id="IPR029063">
    <property type="entry name" value="SAM-dependent_MTases_sf"/>
</dbReference>
<dbReference type="AlphaFoldDB" id="A0A0W0XRP7"/>
<dbReference type="STRING" id="458.Lrub_2210"/>
<dbReference type="RefSeq" id="WP_058532173.1">
    <property type="nucleotide sequence ID" value="NZ_CAAAIN010000007.1"/>
</dbReference>
<dbReference type="PANTHER" id="PTHR43861">
    <property type="entry name" value="TRANS-ACONITATE 2-METHYLTRANSFERASE-RELATED"/>
    <property type="match status" value="1"/>
</dbReference>
<dbReference type="Gene3D" id="3.40.50.150">
    <property type="entry name" value="Vaccinia Virus protein VP39"/>
    <property type="match status" value="1"/>
</dbReference>
<name>A0A0W0XRP7_9GAMM</name>
<evidence type="ECO:0000313" key="1">
    <source>
        <dbReference type="EMBL" id="KTD47288.1"/>
    </source>
</evidence>
<dbReference type="OrthoDB" id="9810247at2"/>
<keyword evidence="1" id="KW-0830">Ubiquinone</keyword>
<keyword evidence="1" id="KW-0489">Methyltransferase</keyword>
<sequence length="291" mass="33998">MLLCPDCYECLPAEGENCNKCTWEFAKINNISQMLSSKDRSSPLFTSYIENYEKLANDDLSTSLIEDRYIEIQAEKIFKLCPPLEGKDYCDIGSGRGFLLKKVASSNPNSITAVDVSMPYLHNLSNNNYSLYQANAENLPFKERFDVITCTDIMEHVINLGGFLYSLQKSLKPQGTVIIRVPYKENLIHYATQNGCKYEFAHLRDFDKKNIKRLLRFCQLKIQKFEISSFSLQTPQYWWLKNQKRMDNFMKFQRHMRKKLTNDSDVNLYNSKLLRLFLRPLELTVVAQKIE</sequence>
<keyword evidence="1" id="KW-0808">Transferase</keyword>
<dbReference type="EC" id="2.1.1.222" evidence="1"/>
<evidence type="ECO:0000313" key="2">
    <source>
        <dbReference type="Proteomes" id="UP000054608"/>
    </source>
</evidence>
<dbReference type="Proteomes" id="UP000054608">
    <property type="component" value="Unassembled WGS sequence"/>
</dbReference>
<organism evidence="1 2">
    <name type="scientific">Legionella rubrilucens</name>
    <dbReference type="NCBI Taxonomy" id="458"/>
    <lineage>
        <taxon>Bacteria</taxon>
        <taxon>Pseudomonadati</taxon>
        <taxon>Pseudomonadota</taxon>
        <taxon>Gammaproteobacteria</taxon>
        <taxon>Legionellales</taxon>
        <taxon>Legionellaceae</taxon>
        <taxon>Legionella</taxon>
    </lineage>
</organism>
<dbReference type="PATRIC" id="fig|458.5.peg.2305"/>
<dbReference type="GO" id="GO:0102208">
    <property type="term" value="F:2-polyprenyl-6-hydroxyphenol methylase activity"/>
    <property type="evidence" value="ECO:0007669"/>
    <property type="project" value="UniProtKB-EC"/>
</dbReference>
<comment type="caution">
    <text evidence="1">The sequence shown here is derived from an EMBL/GenBank/DDBJ whole genome shotgun (WGS) entry which is preliminary data.</text>
</comment>
<dbReference type="Pfam" id="PF13489">
    <property type="entry name" value="Methyltransf_23"/>
    <property type="match status" value="1"/>
</dbReference>
<protein>
    <submittedName>
        <fullName evidence="1">Ubiquinone biosynthesis O-methyltransferase</fullName>
        <ecNumber evidence="1">2.1.1.222</ecNumber>
    </submittedName>
</protein>
<reference evidence="1 2" key="1">
    <citation type="submission" date="2015-11" db="EMBL/GenBank/DDBJ databases">
        <title>Genomic analysis of 38 Legionella species identifies large and diverse effector repertoires.</title>
        <authorList>
            <person name="Burstein D."/>
            <person name="Amaro F."/>
            <person name="Zusman T."/>
            <person name="Lifshitz Z."/>
            <person name="Cohen O."/>
            <person name="Gilbert J.A."/>
            <person name="Pupko T."/>
            <person name="Shuman H.A."/>
            <person name="Segal G."/>
        </authorList>
    </citation>
    <scope>NUCLEOTIDE SEQUENCE [LARGE SCALE GENOMIC DNA]</scope>
    <source>
        <strain evidence="1 2">WA-270A-C2</strain>
    </source>
</reference>
<dbReference type="GO" id="GO:0032259">
    <property type="term" value="P:methylation"/>
    <property type="evidence" value="ECO:0007669"/>
    <property type="project" value="UniProtKB-KW"/>
</dbReference>
<accession>A0A0W0XRP7</accession>